<name>A0A7J0DQE8_9ERIC</name>
<dbReference type="Proteomes" id="UP000585474">
    <property type="component" value="Unassembled WGS sequence"/>
</dbReference>
<dbReference type="AlphaFoldDB" id="A0A7J0DQE8"/>
<reference evidence="3" key="1">
    <citation type="submission" date="2019-07" db="EMBL/GenBank/DDBJ databases">
        <title>De Novo Assembly of kiwifruit Actinidia rufa.</title>
        <authorList>
            <person name="Sugita-Konishi S."/>
            <person name="Sato K."/>
            <person name="Mori E."/>
            <person name="Abe Y."/>
            <person name="Kisaki G."/>
            <person name="Hamano K."/>
            <person name="Suezawa K."/>
            <person name="Otani M."/>
            <person name="Fukuda T."/>
            <person name="Manabe T."/>
            <person name="Gomi K."/>
            <person name="Tabuchi M."/>
            <person name="Akimitsu K."/>
            <person name="Kataoka I."/>
        </authorList>
    </citation>
    <scope>NUCLEOTIDE SEQUENCE [LARGE SCALE GENOMIC DNA]</scope>
    <source>
        <strain evidence="3">cv. Fuchu</strain>
    </source>
</reference>
<organism evidence="2 3">
    <name type="scientific">Actinidia rufa</name>
    <dbReference type="NCBI Taxonomy" id="165716"/>
    <lineage>
        <taxon>Eukaryota</taxon>
        <taxon>Viridiplantae</taxon>
        <taxon>Streptophyta</taxon>
        <taxon>Embryophyta</taxon>
        <taxon>Tracheophyta</taxon>
        <taxon>Spermatophyta</taxon>
        <taxon>Magnoliopsida</taxon>
        <taxon>eudicotyledons</taxon>
        <taxon>Gunneridae</taxon>
        <taxon>Pentapetalae</taxon>
        <taxon>asterids</taxon>
        <taxon>Ericales</taxon>
        <taxon>Actinidiaceae</taxon>
        <taxon>Actinidia</taxon>
    </lineage>
</organism>
<evidence type="ECO:0000313" key="2">
    <source>
        <dbReference type="EMBL" id="GFS39937.1"/>
    </source>
</evidence>
<evidence type="ECO:0000313" key="3">
    <source>
        <dbReference type="Proteomes" id="UP000585474"/>
    </source>
</evidence>
<comment type="caution">
    <text evidence="2">The sequence shown here is derived from an EMBL/GenBank/DDBJ whole genome shotgun (WGS) entry which is preliminary data.</text>
</comment>
<accession>A0A7J0DQE8</accession>
<evidence type="ECO:0000256" key="1">
    <source>
        <dbReference type="SAM" id="MobiDB-lite"/>
    </source>
</evidence>
<dbReference type="EMBL" id="BJWL01000339">
    <property type="protein sequence ID" value="GFS39937.1"/>
    <property type="molecule type" value="Genomic_DNA"/>
</dbReference>
<feature type="region of interest" description="Disordered" evidence="1">
    <location>
        <begin position="327"/>
        <end position="347"/>
    </location>
</feature>
<keyword evidence="3" id="KW-1185">Reference proteome</keyword>
<gene>
    <name evidence="2" type="ORF">Acr_00g0065680</name>
</gene>
<protein>
    <submittedName>
        <fullName evidence="2">Uncharacterized protein</fullName>
    </submittedName>
</protein>
<sequence length="361" mass="38957">MATYASYLTMEEEETPPSAIFFGASKTNFISSRWTESSMLSLLLCEIFKSSISITSDPAPPCLAPLTGERRKIHHFASRRGSLSPPLCTHLKRSLPLIKSRAKETRFGDVAPVDTSARVSKHLLALLNHSGSSKCLCACFACLCAPVASLVHSFILYHWTHVGQHLFLSGHSPPVNIFENVSYLGQRHRPPVCMRNRTVPLPTTLFVVLFAIRTSPSHAAKASLSESVITDADADTVSEDCICIGTARGSAQIDSAPARARVRLGSRGSAREAGTGWARGTSAAACRHSPGTWGLVQACWRAWGRMGSVSGRVGQVPGAWERVARGIQSSSSSSARGVRGSDTPNFKRRVRARLNSDLESV</sequence>
<proteinExistence type="predicted"/>